<organism evidence="3 4">
    <name type="scientific">Tardiphaga robiniae</name>
    <dbReference type="NCBI Taxonomy" id="943830"/>
    <lineage>
        <taxon>Bacteria</taxon>
        <taxon>Pseudomonadati</taxon>
        <taxon>Pseudomonadota</taxon>
        <taxon>Alphaproteobacteria</taxon>
        <taxon>Hyphomicrobiales</taxon>
        <taxon>Nitrobacteraceae</taxon>
        <taxon>Tardiphaga</taxon>
    </lineage>
</organism>
<dbReference type="PANTHER" id="PTHR42951">
    <property type="entry name" value="METALLO-BETA-LACTAMASE DOMAIN-CONTAINING"/>
    <property type="match status" value="1"/>
</dbReference>
<dbReference type="InterPro" id="IPR050855">
    <property type="entry name" value="NDM-1-like"/>
</dbReference>
<dbReference type="NCBIfam" id="NF012140">
    <property type="entry name" value="blaBJP"/>
    <property type="match status" value="1"/>
</dbReference>
<dbReference type="Gene3D" id="3.60.15.10">
    <property type="entry name" value="Ribonuclease Z/Hydroxyacylglutathione hydrolase-like"/>
    <property type="match status" value="1"/>
</dbReference>
<evidence type="ECO:0000256" key="1">
    <source>
        <dbReference type="SAM" id="SignalP"/>
    </source>
</evidence>
<dbReference type="SMART" id="SM00849">
    <property type="entry name" value="Lactamase_B"/>
    <property type="match status" value="1"/>
</dbReference>
<evidence type="ECO:0000313" key="4">
    <source>
        <dbReference type="Proteomes" id="UP000076574"/>
    </source>
</evidence>
<dbReference type="EMBL" id="LVYV01000045">
    <property type="protein sequence ID" value="KZD21557.1"/>
    <property type="molecule type" value="Genomic_DNA"/>
</dbReference>
<dbReference type="Proteomes" id="UP000076574">
    <property type="component" value="Unassembled WGS sequence"/>
</dbReference>
<dbReference type="NCBIfam" id="NF012229">
    <property type="entry name" value="bla_class_B_core"/>
    <property type="match status" value="1"/>
</dbReference>
<dbReference type="NCBIfam" id="NF033105">
    <property type="entry name" value="bla_subclass_B3"/>
    <property type="match status" value="1"/>
</dbReference>
<dbReference type="STRING" id="943830.A4A58_14515"/>
<dbReference type="AlphaFoldDB" id="A0A163XY63"/>
<protein>
    <submittedName>
        <fullName evidence="3">Subclass B3 metallo-beta-lactamase</fullName>
    </submittedName>
</protein>
<dbReference type="PANTHER" id="PTHR42951:SF17">
    <property type="entry name" value="METALLO-BETA-LACTAMASE DOMAIN-CONTAINING PROTEIN"/>
    <property type="match status" value="1"/>
</dbReference>
<accession>A0A163XY63</accession>
<dbReference type="RefSeq" id="WP_068736797.1">
    <property type="nucleotide sequence ID" value="NZ_LVYV01000045.1"/>
</dbReference>
<dbReference type="InterPro" id="IPR001279">
    <property type="entry name" value="Metallo-B-lactamas"/>
</dbReference>
<dbReference type="SUPFAM" id="SSF56281">
    <property type="entry name" value="Metallo-hydrolase/oxidoreductase"/>
    <property type="match status" value="1"/>
</dbReference>
<name>A0A163XY63_9BRAD</name>
<evidence type="ECO:0000313" key="3">
    <source>
        <dbReference type="EMBL" id="KZD21557.1"/>
    </source>
</evidence>
<sequence>MKTLAGAICALALFAGSAQAQTVKDFLAQVMVKWTAPFEPFQLIDNIYYVGTDGIAVYIIKTSDGLILMDTGVPQSTGMIKDHIAKLGFKVSDIKIILNSHAHFDHTGGFAEIKKDTGAQLIAGLRDKPLLESGTYPGDETNTDIGFPPVKVDRTVTEGDKVTLGATTLTAHATPGHSPGCTSWEMTVKDGNENREVLFFCSGTVALNRLVGNPTHAGIVDDYRSTYAKAKAMKIDVLLGPHPEVYGMQAKRAAMKDGAPNPFVKPGELAAYAATLEQDFDKQLARQTAALQSGK</sequence>
<keyword evidence="1" id="KW-0732">Signal</keyword>
<reference evidence="3 4" key="1">
    <citation type="submission" date="2016-03" db="EMBL/GenBank/DDBJ databases">
        <title>Microsymbionts genomes from the relict species Vavilovia formosa (Stev.) Fed.</title>
        <authorList>
            <person name="Kopat V."/>
            <person name="Chirak E."/>
            <person name="Kimeklis A."/>
            <person name="Andronov E."/>
        </authorList>
    </citation>
    <scope>NUCLEOTIDE SEQUENCE [LARGE SCALE GENOMIC DNA]</scope>
    <source>
        <strain evidence="3 4">Vaf07</strain>
    </source>
</reference>
<dbReference type="OrthoDB" id="9773738at2"/>
<dbReference type="InterPro" id="IPR036866">
    <property type="entry name" value="RibonucZ/Hydroxyglut_hydro"/>
</dbReference>
<gene>
    <name evidence="3" type="ORF">A4A58_14515</name>
</gene>
<feature type="signal peptide" evidence="1">
    <location>
        <begin position="1"/>
        <end position="20"/>
    </location>
</feature>
<keyword evidence="4" id="KW-1185">Reference proteome</keyword>
<feature type="chain" id="PRO_5007847730" evidence="1">
    <location>
        <begin position="21"/>
        <end position="295"/>
    </location>
</feature>
<proteinExistence type="predicted"/>
<comment type="caution">
    <text evidence="3">The sequence shown here is derived from an EMBL/GenBank/DDBJ whole genome shotgun (WGS) entry which is preliminary data.</text>
</comment>
<evidence type="ECO:0000259" key="2">
    <source>
        <dbReference type="SMART" id="SM00849"/>
    </source>
</evidence>
<feature type="domain" description="Metallo-beta-lactamase" evidence="2">
    <location>
        <begin position="54"/>
        <end position="242"/>
    </location>
</feature>
<dbReference type="Pfam" id="PF00753">
    <property type="entry name" value="Lactamase_B"/>
    <property type="match status" value="1"/>
</dbReference>